<evidence type="ECO:0000259" key="1">
    <source>
        <dbReference type="Pfam" id="PF11706"/>
    </source>
</evidence>
<gene>
    <name evidence="2" type="ORF">VM95_15860</name>
</gene>
<name>A0A0F2TDP8_STRR3</name>
<protein>
    <recommendedName>
        <fullName evidence="1">Zinc finger CGNR domain-containing protein</fullName>
    </recommendedName>
</protein>
<organism evidence="2 3">
    <name type="scientific">Streptomyces rubellomurinus (strain ATCC 31215)</name>
    <dbReference type="NCBI Taxonomy" id="359131"/>
    <lineage>
        <taxon>Bacteria</taxon>
        <taxon>Bacillati</taxon>
        <taxon>Actinomycetota</taxon>
        <taxon>Actinomycetes</taxon>
        <taxon>Kitasatosporales</taxon>
        <taxon>Streptomycetaceae</taxon>
        <taxon>Streptomyces</taxon>
    </lineage>
</organism>
<dbReference type="InterPro" id="IPR021005">
    <property type="entry name" value="Znf_CGNR"/>
</dbReference>
<dbReference type="EMBL" id="JZKH01000028">
    <property type="protein sequence ID" value="KJS61333.1"/>
    <property type="molecule type" value="Genomic_DNA"/>
</dbReference>
<dbReference type="Pfam" id="PF11706">
    <property type="entry name" value="zf-CGNR"/>
    <property type="match status" value="1"/>
</dbReference>
<dbReference type="PANTHER" id="PTHR35525">
    <property type="entry name" value="BLL6575 PROTEIN"/>
    <property type="match status" value="1"/>
</dbReference>
<sequence length="188" mass="20224">MTDVTPDPRDPRPLIGEPLALDLLNTRWAGLPVNDLLDGVEGYGIWISSAGLGGRCTADEAGLAAIRQAREAIDRAAQDAREQGELGPAARDGLDAVLAHGRIRRSAGPGGAEERIEVDGPQWLAPWLAADDFLALLGQGANRVKQCAHEACILHFFDASQNGRRRWCRMAVCGNRAKAARHYVKARG</sequence>
<dbReference type="PATRIC" id="fig|359131.3.peg.3527"/>
<feature type="domain" description="Zinc finger CGNR" evidence="1">
    <location>
        <begin position="143"/>
        <end position="184"/>
    </location>
</feature>
<dbReference type="Gene3D" id="1.10.3300.10">
    <property type="entry name" value="Jann2411-like domain"/>
    <property type="match status" value="1"/>
</dbReference>
<comment type="caution">
    <text evidence="2">The sequence shown here is derived from an EMBL/GenBank/DDBJ whole genome shotgun (WGS) entry which is preliminary data.</text>
</comment>
<evidence type="ECO:0000313" key="2">
    <source>
        <dbReference type="EMBL" id="KJS61333.1"/>
    </source>
</evidence>
<dbReference type="InterPro" id="IPR023286">
    <property type="entry name" value="ABATE_dom_sf"/>
</dbReference>
<reference evidence="2 3" key="1">
    <citation type="submission" date="2015-02" db="EMBL/GenBank/DDBJ databases">
        <authorList>
            <person name="Ju K.-S."/>
            <person name="Doroghazi J.R."/>
            <person name="Metcalf W."/>
        </authorList>
    </citation>
    <scope>NUCLEOTIDE SEQUENCE [LARGE SCALE GENOMIC DNA]</scope>
    <source>
        <strain evidence="2 3">ATCC 31215</strain>
    </source>
</reference>
<keyword evidence="3" id="KW-1185">Reference proteome</keyword>
<dbReference type="RefSeq" id="WP_045697021.1">
    <property type="nucleotide sequence ID" value="NZ_JZKH01000028.1"/>
</dbReference>
<dbReference type="Proteomes" id="UP000033699">
    <property type="component" value="Unassembled WGS sequence"/>
</dbReference>
<dbReference type="SUPFAM" id="SSF160904">
    <property type="entry name" value="Jann2411-like"/>
    <property type="match status" value="1"/>
</dbReference>
<dbReference type="OrthoDB" id="3211108at2"/>
<accession>A0A0F2TDP8</accession>
<dbReference type="AlphaFoldDB" id="A0A0F2TDP8"/>
<dbReference type="PANTHER" id="PTHR35525:SF3">
    <property type="entry name" value="BLL6575 PROTEIN"/>
    <property type="match status" value="1"/>
</dbReference>
<dbReference type="Pfam" id="PF07336">
    <property type="entry name" value="ABATE"/>
    <property type="match status" value="1"/>
</dbReference>
<evidence type="ECO:0000313" key="3">
    <source>
        <dbReference type="Proteomes" id="UP000033699"/>
    </source>
</evidence>
<dbReference type="InterPro" id="IPR010852">
    <property type="entry name" value="ABATE"/>
</dbReference>
<proteinExistence type="predicted"/>